<dbReference type="Proteomes" id="UP000625711">
    <property type="component" value="Unassembled WGS sequence"/>
</dbReference>
<dbReference type="AlphaFoldDB" id="A0A834IM16"/>
<dbReference type="EMBL" id="JAACXV010000179">
    <property type="protein sequence ID" value="KAF7282304.1"/>
    <property type="molecule type" value="Genomic_DNA"/>
</dbReference>
<keyword evidence="3" id="KW-1185">Reference proteome</keyword>
<evidence type="ECO:0000256" key="1">
    <source>
        <dbReference type="SAM" id="MobiDB-lite"/>
    </source>
</evidence>
<feature type="compositionally biased region" description="Basic and acidic residues" evidence="1">
    <location>
        <begin position="93"/>
        <end position="104"/>
    </location>
</feature>
<organism evidence="2 3">
    <name type="scientific">Rhynchophorus ferrugineus</name>
    <name type="common">Red palm weevil</name>
    <name type="synonym">Curculio ferrugineus</name>
    <dbReference type="NCBI Taxonomy" id="354439"/>
    <lineage>
        <taxon>Eukaryota</taxon>
        <taxon>Metazoa</taxon>
        <taxon>Ecdysozoa</taxon>
        <taxon>Arthropoda</taxon>
        <taxon>Hexapoda</taxon>
        <taxon>Insecta</taxon>
        <taxon>Pterygota</taxon>
        <taxon>Neoptera</taxon>
        <taxon>Endopterygota</taxon>
        <taxon>Coleoptera</taxon>
        <taxon>Polyphaga</taxon>
        <taxon>Cucujiformia</taxon>
        <taxon>Curculionidae</taxon>
        <taxon>Dryophthorinae</taxon>
        <taxon>Rhynchophorus</taxon>
    </lineage>
</organism>
<accession>A0A834IM16</accession>
<reference evidence="2" key="1">
    <citation type="submission" date="2020-08" db="EMBL/GenBank/DDBJ databases">
        <title>Genome sequencing and assembly of the red palm weevil Rhynchophorus ferrugineus.</title>
        <authorList>
            <person name="Dias G.B."/>
            <person name="Bergman C.M."/>
            <person name="Manee M."/>
        </authorList>
    </citation>
    <scope>NUCLEOTIDE SEQUENCE</scope>
    <source>
        <strain evidence="2">AA-2017</strain>
        <tissue evidence="2">Whole larva</tissue>
    </source>
</reference>
<protein>
    <submittedName>
        <fullName evidence="2">Uncharacterized protein</fullName>
    </submittedName>
</protein>
<name>A0A834IM16_RHYFE</name>
<proteinExistence type="predicted"/>
<evidence type="ECO:0000313" key="3">
    <source>
        <dbReference type="Proteomes" id="UP000625711"/>
    </source>
</evidence>
<evidence type="ECO:0000313" key="2">
    <source>
        <dbReference type="EMBL" id="KAF7282304.1"/>
    </source>
</evidence>
<sequence>MLYNIYRIISPQNKTITAYAQFLHSSYYRERLAGTRRFSPCRPQERGGKRGRAPLPATLLRPGDFLINAGLSADVRPALCRFGWALFEKKKEGEGTTGGRERSGARAAKCRGARRLGGRDRGGGASVRLTSSGVFTARAGVFA</sequence>
<gene>
    <name evidence="2" type="ORF">GWI33_002878</name>
</gene>
<comment type="caution">
    <text evidence="2">The sequence shown here is derived from an EMBL/GenBank/DDBJ whole genome shotgun (WGS) entry which is preliminary data.</text>
</comment>
<feature type="region of interest" description="Disordered" evidence="1">
    <location>
        <begin position="93"/>
        <end position="124"/>
    </location>
</feature>